<name>A0A381PIY3_9ZZZZ</name>
<dbReference type="InterPro" id="IPR008972">
    <property type="entry name" value="Cupredoxin"/>
</dbReference>
<sequence length="414" mass="44203">MRRLIRSAIVVALTIPACSETIDPQQEVVLPDYAAQVAELASPPNDRSLPDVTPDEPLGAYGFSRYVYQRQGDDIVATLIEGPIGRQVRCQQLAQECSYVELQAIYEAGGEIPDYLEMDRDTLGELLGQLARVEAAVLQYETLDDACAAGLNVSSAQTANMGIHVTDPGAGMEFNPDRPQMILFAKEGGERIPRPDIGYCDGDKFMGEDGFRPVGAVFNLALSENHPDAFAGDLDNWHVHHNTCAGGTVENANDVSDEVEVTATSATPEECAAGGGVFVPVMPSWMMHTYVVPEFDPQGGVFAMFNPSVWPLASSPGELLEIRTISDGGAVAAPIINFSFGSIEANVGETIRFGNADGVPHTVTAGSSISPRPGEFDSGVLGTGGTYEISFNEPGNYQIFCALHPEMQATVVIN</sequence>
<reference evidence="4" key="1">
    <citation type="submission" date="2018-05" db="EMBL/GenBank/DDBJ databases">
        <authorList>
            <person name="Lanie J.A."/>
            <person name="Ng W.-L."/>
            <person name="Kazmierczak K.M."/>
            <person name="Andrzejewski T.M."/>
            <person name="Davidsen T.M."/>
            <person name="Wayne K.J."/>
            <person name="Tettelin H."/>
            <person name="Glass J.I."/>
            <person name="Rusch D."/>
            <person name="Podicherti R."/>
            <person name="Tsui H.-C.T."/>
            <person name="Winkler M.E."/>
        </authorList>
    </citation>
    <scope>NUCLEOTIDE SEQUENCE</scope>
</reference>
<keyword evidence="1" id="KW-0479">Metal-binding</keyword>
<dbReference type="GO" id="GO:0005507">
    <property type="term" value="F:copper ion binding"/>
    <property type="evidence" value="ECO:0007669"/>
    <property type="project" value="InterPro"/>
</dbReference>
<feature type="domain" description="Blue (type 1) copper" evidence="3">
    <location>
        <begin position="336"/>
        <end position="413"/>
    </location>
</feature>
<dbReference type="EMBL" id="UINC01000999">
    <property type="protein sequence ID" value="SUZ66976.1"/>
    <property type="molecule type" value="Genomic_DNA"/>
</dbReference>
<evidence type="ECO:0000313" key="4">
    <source>
        <dbReference type="EMBL" id="SUZ66976.1"/>
    </source>
</evidence>
<dbReference type="PANTHER" id="PTHR36507">
    <property type="entry name" value="BLL1555 PROTEIN"/>
    <property type="match status" value="1"/>
</dbReference>
<gene>
    <name evidence="4" type="ORF">METZ01_LOCUS19830</name>
</gene>
<protein>
    <recommendedName>
        <fullName evidence="3">Blue (type 1) copper domain-containing protein</fullName>
    </recommendedName>
</protein>
<accession>A0A381PIY3</accession>
<proteinExistence type="predicted"/>
<organism evidence="4">
    <name type="scientific">marine metagenome</name>
    <dbReference type="NCBI Taxonomy" id="408172"/>
    <lineage>
        <taxon>unclassified sequences</taxon>
        <taxon>metagenomes</taxon>
        <taxon>ecological metagenomes</taxon>
    </lineage>
</organism>
<evidence type="ECO:0000256" key="1">
    <source>
        <dbReference type="ARBA" id="ARBA00022723"/>
    </source>
</evidence>
<dbReference type="SUPFAM" id="SSF49503">
    <property type="entry name" value="Cupredoxins"/>
    <property type="match status" value="1"/>
</dbReference>
<dbReference type="AlphaFoldDB" id="A0A381PIY3"/>
<dbReference type="InterPro" id="IPR000923">
    <property type="entry name" value="BlueCu_1"/>
</dbReference>
<keyword evidence="2" id="KW-0186">Copper</keyword>
<dbReference type="PANTHER" id="PTHR36507:SF1">
    <property type="entry name" value="BLL1555 PROTEIN"/>
    <property type="match status" value="1"/>
</dbReference>
<dbReference type="InterPro" id="IPR052721">
    <property type="entry name" value="ET_Amicyanin"/>
</dbReference>
<evidence type="ECO:0000256" key="2">
    <source>
        <dbReference type="ARBA" id="ARBA00023008"/>
    </source>
</evidence>
<evidence type="ECO:0000259" key="3">
    <source>
        <dbReference type="Pfam" id="PF00127"/>
    </source>
</evidence>
<dbReference type="Gene3D" id="2.60.40.420">
    <property type="entry name" value="Cupredoxins - blue copper proteins"/>
    <property type="match status" value="1"/>
</dbReference>
<dbReference type="GO" id="GO:0009055">
    <property type="term" value="F:electron transfer activity"/>
    <property type="evidence" value="ECO:0007669"/>
    <property type="project" value="InterPro"/>
</dbReference>
<dbReference type="Pfam" id="PF00127">
    <property type="entry name" value="Copper-bind"/>
    <property type="match status" value="1"/>
</dbReference>